<dbReference type="InterPro" id="IPR009810">
    <property type="entry name" value="Nodulin_late_dom"/>
</dbReference>
<proteinExistence type="predicted"/>
<dbReference type="Gramene" id="rna2351">
    <property type="protein sequence ID" value="RHN78711.1"/>
    <property type="gene ID" value="gene2351"/>
</dbReference>
<evidence type="ECO:0000256" key="1">
    <source>
        <dbReference type="SAM" id="Phobius"/>
    </source>
</evidence>
<reference evidence="5" key="3">
    <citation type="submission" date="2015-04" db="UniProtKB">
        <authorList>
            <consortium name="EnsemblPlants"/>
        </authorList>
    </citation>
    <scope>IDENTIFICATION</scope>
    <source>
        <strain evidence="5">cv. Jemalong A17</strain>
    </source>
</reference>
<evidence type="ECO:0000259" key="2">
    <source>
        <dbReference type="Pfam" id="PF07127"/>
    </source>
</evidence>
<evidence type="ECO:0000313" key="6">
    <source>
        <dbReference type="Proteomes" id="UP000002051"/>
    </source>
</evidence>
<protein>
    <submittedName>
        <fullName evidence="3">Nodule Cysteine-Rich (NCR) secreted peptide</fullName>
    </submittedName>
    <submittedName>
        <fullName evidence="4">Putative Late nodulin</fullName>
    </submittedName>
</protein>
<accession>A0A0C3UMX6</accession>
<dbReference type="Proteomes" id="UP000002051">
    <property type="component" value="Unassembled WGS sequence"/>
</dbReference>
<gene>
    <name evidence="3" type="ordered locus">MTR_1g046005</name>
    <name evidence="4" type="ORF">MtrunA17_Chr1g0168921</name>
</gene>
<dbReference type="EnsemblPlants" id="AES60463">
    <property type="protein sequence ID" value="AES60463"/>
    <property type="gene ID" value="MTR_1g046005"/>
</dbReference>
<dbReference type="EMBL" id="CM001217">
    <property type="protein sequence ID" value="AES60463.2"/>
    <property type="molecule type" value="Genomic_DNA"/>
</dbReference>
<reference evidence="3 6" key="2">
    <citation type="journal article" date="2014" name="BMC Genomics">
        <title>An improved genome release (version Mt4.0) for the model legume Medicago truncatula.</title>
        <authorList>
            <person name="Tang H."/>
            <person name="Krishnakumar V."/>
            <person name="Bidwell S."/>
            <person name="Rosen B."/>
            <person name="Chan A."/>
            <person name="Zhou S."/>
            <person name="Gentzbittel L."/>
            <person name="Childs K.L."/>
            <person name="Yandell M."/>
            <person name="Gundlach H."/>
            <person name="Mayer K.F."/>
            <person name="Schwartz D.C."/>
            <person name="Town C.D."/>
        </authorList>
    </citation>
    <scope>GENOME REANNOTATION</scope>
    <source>
        <strain evidence="5 6">cv. Jemalong A17</strain>
    </source>
</reference>
<reference evidence="4" key="5">
    <citation type="journal article" date="2018" name="Nat. Plants">
        <title>Whole-genome landscape of Medicago truncatula symbiotic genes.</title>
        <authorList>
            <person name="Pecrix Y."/>
            <person name="Gamas P."/>
            <person name="Carrere S."/>
        </authorList>
    </citation>
    <scope>NUCLEOTIDE SEQUENCE</scope>
    <source>
        <tissue evidence="4">Leaves</tissue>
    </source>
</reference>
<evidence type="ECO:0000313" key="3">
    <source>
        <dbReference type="EMBL" id="AES60463.2"/>
    </source>
</evidence>
<keyword evidence="1" id="KW-0472">Membrane</keyword>
<reference evidence="3 6" key="1">
    <citation type="journal article" date="2011" name="Nature">
        <title>The Medicago genome provides insight into the evolution of rhizobial symbioses.</title>
        <authorList>
            <person name="Young N.D."/>
            <person name="Debelle F."/>
            <person name="Oldroyd G.E."/>
            <person name="Geurts R."/>
            <person name="Cannon S.B."/>
            <person name="Udvardi M.K."/>
            <person name="Benedito V.A."/>
            <person name="Mayer K.F."/>
            <person name="Gouzy J."/>
            <person name="Schoof H."/>
            <person name="Van de Peer Y."/>
            <person name="Proost S."/>
            <person name="Cook D.R."/>
            <person name="Meyers B.C."/>
            <person name="Spannagl M."/>
            <person name="Cheung F."/>
            <person name="De Mita S."/>
            <person name="Krishnakumar V."/>
            <person name="Gundlach H."/>
            <person name="Zhou S."/>
            <person name="Mudge J."/>
            <person name="Bharti A.K."/>
            <person name="Murray J.D."/>
            <person name="Naoumkina M.A."/>
            <person name="Rosen B."/>
            <person name="Silverstein K.A."/>
            <person name="Tang H."/>
            <person name="Rombauts S."/>
            <person name="Zhao P.X."/>
            <person name="Zhou P."/>
            <person name="Barbe V."/>
            <person name="Bardou P."/>
            <person name="Bechner M."/>
            <person name="Bellec A."/>
            <person name="Berger A."/>
            <person name="Berges H."/>
            <person name="Bidwell S."/>
            <person name="Bisseling T."/>
            <person name="Choisne N."/>
            <person name="Couloux A."/>
            <person name="Denny R."/>
            <person name="Deshpande S."/>
            <person name="Dai X."/>
            <person name="Doyle J.J."/>
            <person name="Dudez A.M."/>
            <person name="Farmer A.D."/>
            <person name="Fouteau S."/>
            <person name="Franken C."/>
            <person name="Gibelin C."/>
            <person name="Gish J."/>
            <person name="Goldstein S."/>
            <person name="Gonzalez A.J."/>
            <person name="Green P.J."/>
            <person name="Hallab A."/>
            <person name="Hartog M."/>
            <person name="Hua A."/>
            <person name="Humphray S.J."/>
            <person name="Jeong D.H."/>
            <person name="Jing Y."/>
            <person name="Jocker A."/>
            <person name="Kenton S.M."/>
            <person name="Kim D.J."/>
            <person name="Klee K."/>
            <person name="Lai H."/>
            <person name="Lang C."/>
            <person name="Lin S."/>
            <person name="Macmil S.L."/>
            <person name="Magdelenat G."/>
            <person name="Matthews L."/>
            <person name="McCorrison J."/>
            <person name="Monaghan E.L."/>
            <person name="Mun J.H."/>
            <person name="Najar F.Z."/>
            <person name="Nicholson C."/>
            <person name="Noirot C."/>
            <person name="O'Bleness M."/>
            <person name="Paule C.R."/>
            <person name="Poulain J."/>
            <person name="Prion F."/>
            <person name="Qin B."/>
            <person name="Qu C."/>
            <person name="Retzel E.F."/>
            <person name="Riddle C."/>
            <person name="Sallet E."/>
            <person name="Samain S."/>
            <person name="Samson N."/>
            <person name="Sanders I."/>
            <person name="Saurat O."/>
            <person name="Scarpelli C."/>
            <person name="Schiex T."/>
            <person name="Segurens B."/>
            <person name="Severin A.J."/>
            <person name="Sherrier D.J."/>
            <person name="Shi R."/>
            <person name="Sims S."/>
            <person name="Singer S.R."/>
            <person name="Sinharoy S."/>
            <person name="Sterck L."/>
            <person name="Viollet A."/>
            <person name="Wang B.B."/>
            <person name="Wang K."/>
            <person name="Wang M."/>
            <person name="Wang X."/>
            <person name="Warfsmann J."/>
            <person name="Weissenbach J."/>
            <person name="White D.D."/>
            <person name="White J.D."/>
            <person name="Wiley G.B."/>
            <person name="Wincker P."/>
            <person name="Xing Y."/>
            <person name="Yang L."/>
            <person name="Yao Z."/>
            <person name="Ying F."/>
            <person name="Zhai J."/>
            <person name="Zhou L."/>
            <person name="Zuber A."/>
            <person name="Denarie J."/>
            <person name="Dixon R.A."/>
            <person name="May G.D."/>
            <person name="Schwartz D.C."/>
            <person name="Rogers J."/>
            <person name="Quetier F."/>
            <person name="Town C.D."/>
            <person name="Roe B.A."/>
        </authorList>
    </citation>
    <scope>NUCLEOTIDE SEQUENCE [LARGE SCALE GENOMIC DNA]</scope>
    <source>
        <strain evidence="3">A17</strain>
        <strain evidence="5 6">cv. Jemalong A17</strain>
    </source>
</reference>
<reference evidence="7" key="4">
    <citation type="journal article" date="2018" name="Nat. Plants">
        <title>Whole-genome landscape of Medicago truncatula symbiotic genes.</title>
        <authorList>
            <person name="Pecrix Y."/>
            <person name="Staton S.E."/>
            <person name="Sallet E."/>
            <person name="Lelandais-Briere C."/>
            <person name="Moreau S."/>
            <person name="Carrere S."/>
            <person name="Blein T."/>
            <person name="Jardinaud M.F."/>
            <person name="Latrasse D."/>
            <person name="Zouine M."/>
            <person name="Zahm M."/>
            <person name="Kreplak J."/>
            <person name="Mayjonade B."/>
            <person name="Satge C."/>
            <person name="Perez M."/>
            <person name="Cauet S."/>
            <person name="Marande W."/>
            <person name="Chantry-Darmon C."/>
            <person name="Lopez-Roques C."/>
            <person name="Bouchez O."/>
            <person name="Berard A."/>
            <person name="Debelle F."/>
            <person name="Munos S."/>
            <person name="Bendahmane A."/>
            <person name="Berges H."/>
            <person name="Niebel A."/>
            <person name="Buitink J."/>
            <person name="Frugier F."/>
            <person name="Benhamed M."/>
            <person name="Crespi M."/>
            <person name="Gouzy J."/>
            <person name="Gamas P."/>
        </authorList>
    </citation>
    <scope>NUCLEOTIDE SEQUENCE [LARGE SCALE GENOMIC DNA]</scope>
    <source>
        <strain evidence="7">cv. Jemalong A17</strain>
    </source>
</reference>
<dbReference type="HOGENOM" id="CLU_2200827_0_0_1"/>
<feature type="transmembrane region" description="Helical" evidence="1">
    <location>
        <begin position="75"/>
        <end position="98"/>
    </location>
</feature>
<keyword evidence="1" id="KW-1133">Transmembrane helix</keyword>
<dbReference type="EMBL" id="PSQE01000001">
    <property type="protein sequence ID" value="RHN78711.1"/>
    <property type="molecule type" value="Genomic_DNA"/>
</dbReference>
<feature type="domain" description="Late nodulin" evidence="2">
    <location>
        <begin position="1"/>
        <end position="53"/>
    </location>
</feature>
<evidence type="ECO:0000313" key="4">
    <source>
        <dbReference type="EMBL" id="RHN78711.1"/>
    </source>
</evidence>
<dbReference type="Proteomes" id="UP000265566">
    <property type="component" value="Chromosome 1"/>
</dbReference>
<evidence type="ECO:0000313" key="5">
    <source>
        <dbReference type="EnsemblPlants" id="AES60463"/>
    </source>
</evidence>
<organism evidence="3 6">
    <name type="scientific">Medicago truncatula</name>
    <name type="common">Barrel medic</name>
    <name type="synonym">Medicago tribuloides</name>
    <dbReference type="NCBI Taxonomy" id="3880"/>
    <lineage>
        <taxon>Eukaryota</taxon>
        <taxon>Viridiplantae</taxon>
        <taxon>Streptophyta</taxon>
        <taxon>Embryophyta</taxon>
        <taxon>Tracheophyta</taxon>
        <taxon>Spermatophyta</taxon>
        <taxon>Magnoliopsida</taxon>
        <taxon>eudicotyledons</taxon>
        <taxon>Gunneridae</taxon>
        <taxon>Pentapetalae</taxon>
        <taxon>rosids</taxon>
        <taxon>fabids</taxon>
        <taxon>Fabales</taxon>
        <taxon>Fabaceae</taxon>
        <taxon>Papilionoideae</taxon>
        <taxon>50 kb inversion clade</taxon>
        <taxon>NPAAA clade</taxon>
        <taxon>Hologalegina</taxon>
        <taxon>IRL clade</taxon>
        <taxon>Trifolieae</taxon>
        <taxon>Medicago</taxon>
    </lineage>
</organism>
<evidence type="ECO:0000313" key="7">
    <source>
        <dbReference type="Proteomes" id="UP000265566"/>
    </source>
</evidence>
<dbReference type="Pfam" id="PF07127">
    <property type="entry name" value="Nodulin_late"/>
    <property type="match status" value="1"/>
</dbReference>
<accession>G7I793</accession>
<keyword evidence="1" id="KW-0812">Transmembrane</keyword>
<feature type="transmembrane region" description="Helical" evidence="1">
    <location>
        <begin position="7"/>
        <end position="24"/>
    </location>
</feature>
<dbReference type="AlphaFoldDB" id="G7I793"/>
<keyword evidence="6" id="KW-1185">Reference proteome</keyword>
<name>G7I793_MEDTR</name>
<sequence length="108" mass="12565">MTEIVKFIYLMIIFLSLFIVAMNVDGFTFSILCQVNSDCLGEICLPPKTHWCNKILLEIYISCHLVTMLEPNNLYLLPFLISWTRNNLYIILGLSLFSRTNSLVLSWR</sequence>
<dbReference type="GO" id="GO:0046872">
    <property type="term" value="F:metal ion binding"/>
    <property type="evidence" value="ECO:0007669"/>
    <property type="project" value="InterPro"/>
</dbReference>